<keyword evidence="2" id="KW-1185">Reference proteome</keyword>
<dbReference type="RefSeq" id="WP_196936574.1">
    <property type="nucleotide sequence ID" value="NZ_MU158698.1"/>
</dbReference>
<gene>
    <name evidence="1" type="ORF">C4F49_03075</name>
</gene>
<dbReference type="Proteomes" id="UP000616201">
    <property type="component" value="Unassembled WGS sequence"/>
</dbReference>
<dbReference type="EMBL" id="PRDK01000002">
    <property type="protein sequence ID" value="MBE8712665.1"/>
    <property type="molecule type" value="Genomic_DNA"/>
</dbReference>
<comment type="caution">
    <text evidence="1">The sequence shown here is derived from an EMBL/GenBank/DDBJ whole genome shotgun (WGS) entry which is preliminary data.</text>
</comment>
<name>A0A928YQ60_9SPHI</name>
<dbReference type="AlphaFoldDB" id="A0A928YQ60"/>
<organism evidence="1 2">
    <name type="scientific">Sphingobacterium hungaricum</name>
    <dbReference type="NCBI Taxonomy" id="2082723"/>
    <lineage>
        <taxon>Bacteria</taxon>
        <taxon>Pseudomonadati</taxon>
        <taxon>Bacteroidota</taxon>
        <taxon>Sphingobacteriia</taxon>
        <taxon>Sphingobacteriales</taxon>
        <taxon>Sphingobacteriaceae</taxon>
        <taxon>Sphingobacterium</taxon>
    </lineage>
</organism>
<proteinExistence type="predicted"/>
<protein>
    <submittedName>
        <fullName evidence="1">Uncharacterized protein</fullName>
    </submittedName>
</protein>
<reference evidence="1" key="1">
    <citation type="submission" date="2018-02" db="EMBL/GenBank/DDBJ databases">
        <authorList>
            <person name="Vasarhelyi B.M."/>
            <person name="Deshmukh S."/>
            <person name="Balint B."/>
            <person name="Kukolya J."/>
        </authorList>
    </citation>
    <scope>NUCLEOTIDE SEQUENCE</scope>
    <source>
        <strain evidence="1">KB22</strain>
    </source>
</reference>
<sequence length="59" mass="6982">MSYKSKHQKLQYSTPRIEVLLLVLESTIATGSALVQPVNDNNQIMEEWDEREKEFEIDW</sequence>
<evidence type="ECO:0000313" key="2">
    <source>
        <dbReference type="Proteomes" id="UP000616201"/>
    </source>
</evidence>
<accession>A0A928YQ60</accession>
<evidence type="ECO:0000313" key="1">
    <source>
        <dbReference type="EMBL" id="MBE8712665.1"/>
    </source>
</evidence>